<dbReference type="CDD" id="cd23767">
    <property type="entry name" value="IQCD"/>
    <property type="match status" value="1"/>
</dbReference>
<evidence type="ECO:0000313" key="1">
    <source>
        <dbReference type="EMBL" id="GIY98731.1"/>
    </source>
</evidence>
<organism evidence="1 2">
    <name type="scientific">Caerostris extrusa</name>
    <name type="common">Bark spider</name>
    <name type="synonym">Caerostris bankana</name>
    <dbReference type="NCBI Taxonomy" id="172846"/>
    <lineage>
        <taxon>Eukaryota</taxon>
        <taxon>Metazoa</taxon>
        <taxon>Ecdysozoa</taxon>
        <taxon>Arthropoda</taxon>
        <taxon>Chelicerata</taxon>
        <taxon>Arachnida</taxon>
        <taxon>Araneae</taxon>
        <taxon>Araneomorphae</taxon>
        <taxon>Entelegynae</taxon>
        <taxon>Araneoidea</taxon>
        <taxon>Araneidae</taxon>
        <taxon>Caerostris</taxon>
    </lineage>
</organism>
<dbReference type="Gene3D" id="1.20.5.1190">
    <property type="entry name" value="iswi atpase"/>
    <property type="match status" value="1"/>
</dbReference>
<dbReference type="Proteomes" id="UP001054945">
    <property type="component" value="Unassembled WGS sequence"/>
</dbReference>
<dbReference type="PROSITE" id="PS50096">
    <property type="entry name" value="IQ"/>
    <property type="match status" value="1"/>
</dbReference>
<proteinExistence type="predicted"/>
<sequence length="124" mass="14905">MSTNQTLQCIIYFTENNSLKYPYLKFHCPLNQIDVKGHCGKNSISMCTESVDSNYEAKEHAFFEYLTVEIRAASIIQRAWRKYNLKKKFRKMRKHVEMLFQTMEERNLAEELWKMKLVSFHNQL</sequence>
<dbReference type="AlphaFoldDB" id="A0AAV4XXR9"/>
<name>A0AAV4XXR9_CAEEX</name>
<dbReference type="EMBL" id="BPLR01000956">
    <property type="protein sequence ID" value="GIY98731.1"/>
    <property type="molecule type" value="Genomic_DNA"/>
</dbReference>
<accession>A0AAV4XXR9</accession>
<gene>
    <name evidence="1" type="ORF">CEXT_99931</name>
</gene>
<comment type="caution">
    <text evidence="1">The sequence shown here is derived from an EMBL/GenBank/DDBJ whole genome shotgun (WGS) entry which is preliminary data.</text>
</comment>
<reference evidence="1 2" key="1">
    <citation type="submission" date="2021-06" db="EMBL/GenBank/DDBJ databases">
        <title>Caerostris extrusa draft genome.</title>
        <authorList>
            <person name="Kono N."/>
            <person name="Arakawa K."/>
        </authorList>
    </citation>
    <scope>NUCLEOTIDE SEQUENCE [LARGE SCALE GENOMIC DNA]</scope>
</reference>
<evidence type="ECO:0000313" key="2">
    <source>
        <dbReference type="Proteomes" id="UP001054945"/>
    </source>
</evidence>
<protein>
    <submittedName>
        <fullName evidence="1">Uncharacterized protein</fullName>
    </submittedName>
</protein>
<keyword evidence="2" id="KW-1185">Reference proteome</keyword>